<feature type="region of interest" description="Disordered" evidence="1">
    <location>
        <begin position="1"/>
        <end position="52"/>
    </location>
</feature>
<comment type="caution">
    <text evidence="2">The sequence shown here is derived from an EMBL/GenBank/DDBJ whole genome shotgun (WGS) entry which is preliminary data.</text>
</comment>
<organism evidence="2 3">
    <name type="scientific">Mytilus edulis</name>
    <name type="common">Blue mussel</name>
    <dbReference type="NCBI Taxonomy" id="6550"/>
    <lineage>
        <taxon>Eukaryota</taxon>
        <taxon>Metazoa</taxon>
        <taxon>Spiralia</taxon>
        <taxon>Lophotrochozoa</taxon>
        <taxon>Mollusca</taxon>
        <taxon>Bivalvia</taxon>
        <taxon>Autobranchia</taxon>
        <taxon>Pteriomorphia</taxon>
        <taxon>Mytilida</taxon>
        <taxon>Mytiloidea</taxon>
        <taxon>Mytilidae</taxon>
        <taxon>Mytilinae</taxon>
        <taxon>Mytilus</taxon>
    </lineage>
</organism>
<dbReference type="AlphaFoldDB" id="A0A8S3PYL2"/>
<name>A0A8S3PYL2_MYTED</name>
<dbReference type="OrthoDB" id="7477812at2759"/>
<sequence>MSAWQTVAGYKSANKKSTSKPGNSLLTAKVDKDKPPKKRTHSDVSSDSNNSADLSSIKNFQKDIDDIKSKLEVVTKREEFDRVTKDLVKASDLEQVVTVIVKNLMNEFEITLQHKIDEKAEEVKHEMQQQLDVLVLENEDLKKQMSALQYPNSTIRRDLNRTSRLSKQADISSNYNEQYSRKNNIKILNFPRKEQQDLRKDFMEFVKNELNVQLEERDVVAIHRIPSQKAGPYPVIVKLFNSDVKRKIMRCRKELTSKIKFVDNVTQRNMGLIKRLRETEEFESVWYYNCGIYGRTFSGLQLKFGLYDDIHYRLQQGK</sequence>
<proteinExistence type="predicted"/>
<reference evidence="2" key="1">
    <citation type="submission" date="2021-03" db="EMBL/GenBank/DDBJ databases">
        <authorList>
            <person name="Bekaert M."/>
        </authorList>
    </citation>
    <scope>NUCLEOTIDE SEQUENCE</scope>
</reference>
<dbReference type="EMBL" id="CAJPWZ010000287">
    <property type="protein sequence ID" value="CAG2189237.1"/>
    <property type="molecule type" value="Genomic_DNA"/>
</dbReference>
<evidence type="ECO:0000313" key="3">
    <source>
        <dbReference type="Proteomes" id="UP000683360"/>
    </source>
</evidence>
<feature type="compositionally biased region" description="Low complexity" evidence="1">
    <location>
        <begin position="43"/>
        <end position="52"/>
    </location>
</feature>
<dbReference type="Proteomes" id="UP000683360">
    <property type="component" value="Unassembled WGS sequence"/>
</dbReference>
<keyword evidence="3" id="KW-1185">Reference proteome</keyword>
<dbReference type="Gene3D" id="3.30.70.1820">
    <property type="entry name" value="L1 transposable element, RRM domain"/>
    <property type="match status" value="1"/>
</dbReference>
<gene>
    <name evidence="2" type="ORF">MEDL_4615</name>
</gene>
<evidence type="ECO:0000256" key="1">
    <source>
        <dbReference type="SAM" id="MobiDB-lite"/>
    </source>
</evidence>
<evidence type="ECO:0000313" key="2">
    <source>
        <dbReference type="EMBL" id="CAG2189237.1"/>
    </source>
</evidence>
<accession>A0A8S3PYL2</accession>
<protein>
    <submittedName>
        <fullName evidence="2">Uncharacterized protein</fullName>
    </submittedName>
</protein>